<accession>A0A3Q3M301</accession>
<dbReference type="AlphaFoldDB" id="A0A3Q3M301"/>
<dbReference type="Pfam" id="PF04548">
    <property type="entry name" value="AIG1"/>
    <property type="match status" value="1"/>
</dbReference>
<dbReference type="PANTHER" id="PTHR10903:SF62">
    <property type="entry name" value="GTPASE IMAP FAMILY MEMBER 4-LIKE-RELATED"/>
    <property type="match status" value="1"/>
</dbReference>
<dbReference type="Proteomes" id="UP000261640">
    <property type="component" value="Unplaced"/>
</dbReference>
<evidence type="ECO:0000313" key="7">
    <source>
        <dbReference type="Ensembl" id="ENSMAMP00000019727.2"/>
    </source>
</evidence>
<dbReference type="SUPFAM" id="SSF52540">
    <property type="entry name" value="P-loop containing nucleoside triphosphate hydrolases"/>
    <property type="match status" value="1"/>
</dbReference>
<keyword evidence="8" id="KW-1185">Reference proteome</keyword>
<sequence>GKSSLANTIIGEELFTIDHSLNSETRRCQAETRSVNGRRITVIDTPGFFDTDRSEDQLKPEILRCITKCAPGPHAFLIVLKVERFTEHEQAVITKICQYFSEELLRYATVLFTHGDQLPEGMTLKDVVHQNKFMSELVKKCGSRCHIFDNKYWSENPKDEYRNNQVQVEALLNTIDQMVMENNGDCYTNEMFQEVKEEIKQEEEAIRQTSGNMSEEEIREQAEVRVLERLLIRLAGVTAGALLGALFGVVVMVGVITQILTESSESIKLQQAASKTASAVAAVAFGGGGGTLAGGAAGATVAATGLLLGTVPLACAATGAVKGALTGYDAADGADTPWEAAERALEAVKSEAQSVLDKAKNAFDRLTLAKSEKRQTL</sequence>
<evidence type="ECO:0000256" key="5">
    <source>
        <dbReference type="SAM" id="Phobius"/>
    </source>
</evidence>
<dbReference type="InterPro" id="IPR027417">
    <property type="entry name" value="P-loop_NTPase"/>
</dbReference>
<dbReference type="GO" id="GO:0005525">
    <property type="term" value="F:GTP binding"/>
    <property type="evidence" value="ECO:0007669"/>
    <property type="project" value="UniProtKB-KW"/>
</dbReference>
<dbReference type="GeneTree" id="ENSGT01150000286992"/>
<dbReference type="FunFam" id="3.40.50.300:FF:000366">
    <property type="entry name" value="GTPase, IMAP family member 2"/>
    <property type="match status" value="1"/>
</dbReference>
<evidence type="ECO:0000256" key="2">
    <source>
        <dbReference type="ARBA" id="ARBA00022741"/>
    </source>
</evidence>
<evidence type="ECO:0000256" key="4">
    <source>
        <dbReference type="SAM" id="Coils"/>
    </source>
</evidence>
<feature type="transmembrane region" description="Helical" evidence="5">
    <location>
        <begin position="230"/>
        <end position="256"/>
    </location>
</feature>
<dbReference type="Ensembl" id="ENSMAMT00000020254.2">
    <property type="protein sequence ID" value="ENSMAMP00000019727.2"/>
    <property type="gene ID" value="ENSMAMG00000013290.2"/>
</dbReference>
<dbReference type="CDD" id="cd01852">
    <property type="entry name" value="AIG1"/>
    <property type="match status" value="1"/>
</dbReference>
<dbReference type="InterPro" id="IPR006703">
    <property type="entry name" value="G_AIG1"/>
</dbReference>
<keyword evidence="2" id="KW-0547">Nucleotide-binding</keyword>
<keyword evidence="3" id="KW-0342">GTP-binding</keyword>
<keyword evidence="5" id="KW-1133">Transmembrane helix</keyword>
<proteinExistence type="inferred from homology"/>
<keyword evidence="5" id="KW-0472">Membrane</keyword>
<reference evidence="7" key="1">
    <citation type="submission" date="2025-08" db="UniProtKB">
        <authorList>
            <consortium name="Ensembl"/>
        </authorList>
    </citation>
    <scope>IDENTIFICATION</scope>
</reference>
<keyword evidence="4" id="KW-0175">Coiled coil</keyword>
<evidence type="ECO:0000259" key="6">
    <source>
        <dbReference type="PROSITE" id="PS51720"/>
    </source>
</evidence>
<organism evidence="7 8">
    <name type="scientific">Mastacembelus armatus</name>
    <name type="common">zig-zag eel</name>
    <dbReference type="NCBI Taxonomy" id="205130"/>
    <lineage>
        <taxon>Eukaryota</taxon>
        <taxon>Metazoa</taxon>
        <taxon>Chordata</taxon>
        <taxon>Craniata</taxon>
        <taxon>Vertebrata</taxon>
        <taxon>Euteleostomi</taxon>
        <taxon>Actinopterygii</taxon>
        <taxon>Neopterygii</taxon>
        <taxon>Teleostei</taxon>
        <taxon>Neoteleostei</taxon>
        <taxon>Acanthomorphata</taxon>
        <taxon>Anabantaria</taxon>
        <taxon>Synbranchiformes</taxon>
        <taxon>Mastacembelidae</taxon>
        <taxon>Mastacembelus</taxon>
    </lineage>
</organism>
<evidence type="ECO:0000256" key="3">
    <source>
        <dbReference type="ARBA" id="ARBA00023134"/>
    </source>
</evidence>
<evidence type="ECO:0000256" key="1">
    <source>
        <dbReference type="ARBA" id="ARBA00008535"/>
    </source>
</evidence>
<dbReference type="InParanoid" id="A0A3Q3M301"/>
<evidence type="ECO:0000313" key="8">
    <source>
        <dbReference type="Proteomes" id="UP000261640"/>
    </source>
</evidence>
<feature type="coiled-coil region" evidence="4">
    <location>
        <begin position="192"/>
        <end position="219"/>
    </location>
</feature>
<dbReference type="PROSITE" id="PS51720">
    <property type="entry name" value="G_AIG1"/>
    <property type="match status" value="1"/>
</dbReference>
<comment type="similarity">
    <text evidence="1">Belongs to the TRAFAC class TrmE-Era-EngA-EngB-Septin-like GTPase superfamily. AIG1/Toc34/Toc159-like paraseptin GTPase family. IAN subfamily.</text>
</comment>
<name>A0A3Q3M301_9TELE</name>
<dbReference type="Gene3D" id="3.40.50.300">
    <property type="entry name" value="P-loop containing nucleotide triphosphate hydrolases"/>
    <property type="match status" value="1"/>
</dbReference>
<dbReference type="PANTHER" id="PTHR10903">
    <property type="entry name" value="GTPASE, IMAP FAMILY MEMBER-RELATED"/>
    <property type="match status" value="1"/>
</dbReference>
<reference evidence="7" key="2">
    <citation type="submission" date="2025-09" db="UniProtKB">
        <authorList>
            <consortium name="Ensembl"/>
        </authorList>
    </citation>
    <scope>IDENTIFICATION</scope>
</reference>
<keyword evidence="5" id="KW-0812">Transmembrane</keyword>
<dbReference type="InterPro" id="IPR045058">
    <property type="entry name" value="GIMA/IAN/Toc"/>
</dbReference>
<protein>
    <recommendedName>
        <fullName evidence="6">AIG1-type G domain-containing protein</fullName>
    </recommendedName>
</protein>
<feature type="domain" description="AIG1-type G" evidence="6">
    <location>
        <begin position="1"/>
        <end position="196"/>
    </location>
</feature>
<dbReference type="STRING" id="205130.ENSMAMP00000019727"/>